<feature type="signal peptide" evidence="1">
    <location>
        <begin position="1"/>
        <end position="23"/>
    </location>
</feature>
<sequence>MTVTTFARSIRRFLLATAVAATAGAAATAVVVAPAAAQAPGPYCLWAGAAFPQQTSVRAGGTEFHCHTDMFGAARWDIGARSGAGDTVANPGAVRNPAGRFSAGARQPGTSYNDYCVGGQLIPGGEDVYEAVPTSGGLLWRAAGPISQWRFEGAAPEPTWRSSSLCRDGELL</sequence>
<evidence type="ECO:0008006" key="4">
    <source>
        <dbReference type="Google" id="ProtNLM"/>
    </source>
</evidence>
<evidence type="ECO:0000313" key="3">
    <source>
        <dbReference type="Proteomes" id="UP000565711"/>
    </source>
</evidence>
<dbReference type="AlphaFoldDB" id="A0A846Y2A6"/>
<proteinExistence type="predicted"/>
<evidence type="ECO:0000256" key="1">
    <source>
        <dbReference type="SAM" id="SignalP"/>
    </source>
</evidence>
<gene>
    <name evidence="2" type="ORF">HGA08_16600</name>
</gene>
<organism evidence="2 3">
    <name type="scientific">Nocardia vermiculata</name>
    <dbReference type="NCBI Taxonomy" id="257274"/>
    <lineage>
        <taxon>Bacteria</taxon>
        <taxon>Bacillati</taxon>
        <taxon>Actinomycetota</taxon>
        <taxon>Actinomycetes</taxon>
        <taxon>Mycobacteriales</taxon>
        <taxon>Nocardiaceae</taxon>
        <taxon>Nocardia</taxon>
    </lineage>
</organism>
<feature type="chain" id="PRO_5038607137" description="Secreted protein" evidence="1">
    <location>
        <begin position="24"/>
        <end position="172"/>
    </location>
</feature>
<evidence type="ECO:0000313" key="2">
    <source>
        <dbReference type="EMBL" id="NKY51841.1"/>
    </source>
</evidence>
<dbReference type="Proteomes" id="UP000565711">
    <property type="component" value="Unassembled WGS sequence"/>
</dbReference>
<reference evidence="2 3" key="1">
    <citation type="submission" date="2020-04" db="EMBL/GenBank/DDBJ databases">
        <title>MicrobeNet Type strains.</title>
        <authorList>
            <person name="Nicholson A.C."/>
        </authorList>
    </citation>
    <scope>NUCLEOTIDE SEQUENCE [LARGE SCALE GENOMIC DNA]</scope>
    <source>
        <strain evidence="2 3">JCM 12354</strain>
    </source>
</reference>
<dbReference type="PROSITE" id="PS51318">
    <property type="entry name" value="TAT"/>
    <property type="match status" value="1"/>
</dbReference>
<protein>
    <recommendedName>
        <fullName evidence="4">Secreted protein</fullName>
    </recommendedName>
</protein>
<accession>A0A846Y2A6</accession>
<dbReference type="EMBL" id="JAAXOP010000009">
    <property type="protein sequence ID" value="NKY51841.1"/>
    <property type="molecule type" value="Genomic_DNA"/>
</dbReference>
<dbReference type="InterPro" id="IPR006311">
    <property type="entry name" value="TAT_signal"/>
</dbReference>
<comment type="caution">
    <text evidence="2">The sequence shown here is derived from an EMBL/GenBank/DDBJ whole genome shotgun (WGS) entry which is preliminary data.</text>
</comment>
<keyword evidence="1" id="KW-0732">Signal</keyword>
<name>A0A846Y2A6_9NOCA</name>
<dbReference type="RefSeq" id="WP_157102806.1">
    <property type="nucleotide sequence ID" value="NZ_JAAXOP010000009.1"/>
</dbReference>
<keyword evidence="3" id="KW-1185">Reference proteome</keyword>